<proteinExistence type="predicted"/>
<evidence type="ECO:0000313" key="1">
    <source>
        <dbReference type="EMBL" id="KUG18485.1"/>
    </source>
</evidence>
<comment type="caution">
    <text evidence="1">The sequence shown here is derived from an EMBL/GenBank/DDBJ whole genome shotgun (WGS) entry which is preliminary data.</text>
</comment>
<accession>A0A0W8FCA2</accession>
<organism evidence="1">
    <name type="scientific">hydrocarbon metagenome</name>
    <dbReference type="NCBI Taxonomy" id="938273"/>
    <lineage>
        <taxon>unclassified sequences</taxon>
        <taxon>metagenomes</taxon>
        <taxon>ecological metagenomes</taxon>
    </lineage>
</organism>
<dbReference type="EMBL" id="LNQE01001377">
    <property type="protein sequence ID" value="KUG18485.1"/>
    <property type="molecule type" value="Genomic_DNA"/>
</dbReference>
<reference evidence="1" key="1">
    <citation type="journal article" date="2015" name="Proc. Natl. Acad. Sci. U.S.A.">
        <title>Networks of energetic and metabolic interactions define dynamics in microbial communities.</title>
        <authorList>
            <person name="Embree M."/>
            <person name="Liu J.K."/>
            <person name="Al-Bassam M.M."/>
            <person name="Zengler K."/>
        </authorList>
    </citation>
    <scope>NUCLEOTIDE SEQUENCE</scope>
</reference>
<sequence>MIRILGILALLSLLALPSAAQDYLEGGYVGSYSGDAGKYFTDPIFTMKVGAGATSAPSSVQTSKPVSLLGSSVGKTTMGRYSASNTPATKTFSSNPVTQTPAQATIPAASSTGISGKWALQLSEGQTISLDLHQSGNRLFGRGSMATAGTTQMALASGTASGNSVSLDILPESGAELYAISLDTIRLNVPAKYTAYRYGALAGYGTAIASKIG</sequence>
<protein>
    <submittedName>
        <fullName evidence="1">Uncharacterized protein</fullName>
    </submittedName>
</protein>
<dbReference type="AlphaFoldDB" id="A0A0W8FCA2"/>
<name>A0A0W8FCA2_9ZZZZ</name>
<gene>
    <name evidence="1" type="ORF">ASZ90_011808</name>
</gene>